<comment type="similarity">
    <text evidence="6">Belongs to the exbB/tolQ family.</text>
</comment>
<sequence length="472" mass="51132">MIGLKLGHGPRCLLAIRAGLLAAVFMLAAPSLYAASADIEQVLLKRITEAQKNLTATERRVTQEREQLAKQLFLLEREVLALREKTAVARRLADEKTLSIGQLQQRLDSWQQQRNYQQSLLRRFLQNHGDASANKINADIADQIAAVVASSQHLGQRFSPAWASAQLVLGDGKIVTKSSLAVGPITWYWDESVQRIGLASKAQGASGKLQSDMLLASADSERMASLRSAASGDLVFDPTLNRALVRQQQSESVWQHIGKGGLWAAPILLFGLLALSIALIKVLQLWRLSPVLRFTPGALAGLLAGVVSERSATVAGMQKTLLAIAQQSTSPRQRDDELFMQLQDDKHALERWIGAIAVTAAVSPLLGLLGTVSGMIETFKMMTLFGSGDPEVVSGGIAQALITTELGLIVAIPALVLHALLSRRAKAYYNELESFAILLSKSDEPYVEMIASEPSPQVKAPARKKVSEEVAL</sequence>
<feature type="domain" description="MotA/TolQ/ExbB proton channel" evidence="9">
    <location>
        <begin position="315"/>
        <end position="433"/>
    </location>
</feature>
<organism evidence="10 11">
    <name type="scientific">Simiduia curdlanivorans</name>
    <dbReference type="NCBI Taxonomy" id="1492769"/>
    <lineage>
        <taxon>Bacteria</taxon>
        <taxon>Pseudomonadati</taxon>
        <taxon>Pseudomonadota</taxon>
        <taxon>Gammaproteobacteria</taxon>
        <taxon>Cellvibrionales</taxon>
        <taxon>Cellvibrionaceae</taxon>
        <taxon>Simiduia</taxon>
    </lineage>
</organism>
<keyword evidence="6" id="KW-0653">Protein transport</keyword>
<gene>
    <name evidence="10" type="ORF">ACFOX3_05190</name>
</gene>
<feature type="coiled-coil region" evidence="7">
    <location>
        <begin position="47"/>
        <end position="113"/>
    </location>
</feature>
<evidence type="ECO:0000256" key="1">
    <source>
        <dbReference type="ARBA" id="ARBA00004651"/>
    </source>
</evidence>
<dbReference type="Pfam" id="PF01618">
    <property type="entry name" value="MotA_ExbB"/>
    <property type="match status" value="1"/>
</dbReference>
<name>A0ABV8V1T2_9GAMM</name>
<proteinExistence type="inferred from homology"/>
<evidence type="ECO:0000256" key="3">
    <source>
        <dbReference type="ARBA" id="ARBA00022692"/>
    </source>
</evidence>
<evidence type="ECO:0000256" key="8">
    <source>
        <dbReference type="SAM" id="Phobius"/>
    </source>
</evidence>
<keyword evidence="4 8" id="KW-1133">Transmembrane helix</keyword>
<feature type="transmembrane region" description="Helical" evidence="8">
    <location>
        <begin position="262"/>
        <end position="283"/>
    </location>
</feature>
<evidence type="ECO:0000256" key="4">
    <source>
        <dbReference type="ARBA" id="ARBA00022989"/>
    </source>
</evidence>
<keyword evidence="3 8" id="KW-0812">Transmembrane</keyword>
<comment type="caution">
    <text evidence="10">The sequence shown here is derived from an EMBL/GenBank/DDBJ whole genome shotgun (WGS) entry which is preliminary data.</text>
</comment>
<keyword evidence="7" id="KW-0175">Coiled coil</keyword>
<evidence type="ECO:0000259" key="9">
    <source>
        <dbReference type="Pfam" id="PF01618"/>
    </source>
</evidence>
<accession>A0ABV8V1T2</accession>
<evidence type="ECO:0000313" key="10">
    <source>
        <dbReference type="EMBL" id="MFC4361687.1"/>
    </source>
</evidence>
<dbReference type="PANTHER" id="PTHR30625:SF11">
    <property type="entry name" value="MOTA_TOLQ_EXBB PROTON CHANNEL DOMAIN-CONTAINING PROTEIN"/>
    <property type="match status" value="1"/>
</dbReference>
<dbReference type="RefSeq" id="WP_290259371.1">
    <property type="nucleotide sequence ID" value="NZ_JAUFQG010000004.1"/>
</dbReference>
<dbReference type="InterPro" id="IPR050790">
    <property type="entry name" value="ExbB/TolQ_transport"/>
</dbReference>
<keyword evidence="2" id="KW-1003">Cell membrane</keyword>
<dbReference type="PANTHER" id="PTHR30625">
    <property type="entry name" value="PROTEIN TOLQ"/>
    <property type="match status" value="1"/>
</dbReference>
<protein>
    <submittedName>
        <fullName evidence="10">MotA/TolQ/ExbB proton channel family protein</fullName>
    </submittedName>
</protein>
<evidence type="ECO:0000256" key="6">
    <source>
        <dbReference type="RuleBase" id="RU004057"/>
    </source>
</evidence>
<keyword evidence="6" id="KW-0813">Transport</keyword>
<dbReference type="InterPro" id="IPR002898">
    <property type="entry name" value="MotA_ExbB_proton_chnl"/>
</dbReference>
<evidence type="ECO:0000256" key="2">
    <source>
        <dbReference type="ARBA" id="ARBA00022475"/>
    </source>
</evidence>
<keyword evidence="11" id="KW-1185">Reference proteome</keyword>
<dbReference type="Proteomes" id="UP001595840">
    <property type="component" value="Unassembled WGS sequence"/>
</dbReference>
<evidence type="ECO:0000256" key="7">
    <source>
        <dbReference type="SAM" id="Coils"/>
    </source>
</evidence>
<evidence type="ECO:0000256" key="5">
    <source>
        <dbReference type="ARBA" id="ARBA00023136"/>
    </source>
</evidence>
<comment type="subcellular location">
    <subcellularLocation>
        <location evidence="1">Cell membrane</location>
        <topology evidence="1">Multi-pass membrane protein</topology>
    </subcellularLocation>
    <subcellularLocation>
        <location evidence="6">Membrane</location>
        <topology evidence="6">Multi-pass membrane protein</topology>
    </subcellularLocation>
</comment>
<evidence type="ECO:0000313" key="11">
    <source>
        <dbReference type="Proteomes" id="UP001595840"/>
    </source>
</evidence>
<feature type="transmembrane region" description="Helical" evidence="8">
    <location>
        <begin position="396"/>
        <end position="421"/>
    </location>
</feature>
<dbReference type="EMBL" id="JBHSCX010000003">
    <property type="protein sequence ID" value="MFC4361687.1"/>
    <property type="molecule type" value="Genomic_DNA"/>
</dbReference>
<feature type="transmembrane region" description="Helical" evidence="8">
    <location>
        <begin position="352"/>
        <end position="376"/>
    </location>
</feature>
<reference evidence="11" key="1">
    <citation type="journal article" date="2019" name="Int. J. Syst. Evol. Microbiol.">
        <title>The Global Catalogue of Microorganisms (GCM) 10K type strain sequencing project: providing services to taxonomists for standard genome sequencing and annotation.</title>
        <authorList>
            <consortium name="The Broad Institute Genomics Platform"/>
            <consortium name="The Broad Institute Genome Sequencing Center for Infectious Disease"/>
            <person name="Wu L."/>
            <person name="Ma J."/>
        </authorList>
    </citation>
    <scope>NUCLEOTIDE SEQUENCE [LARGE SCALE GENOMIC DNA]</scope>
    <source>
        <strain evidence="11">CECT 8570</strain>
    </source>
</reference>
<keyword evidence="5 8" id="KW-0472">Membrane</keyword>